<feature type="domain" description="Methyltransferase FkbM" evidence="1">
    <location>
        <begin position="97"/>
        <end position="252"/>
    </location>
</feature>
<dbReference type="InterPro" id="IPR006342">
    <property type="entry name" value="FkbM_mtfrase"/>
</dbReference>
<dbReference type="Proteomes" id="UP000660262">
    <property type="component" value="Unassembled WGS sequence"/>
</dbReference>
<evidence type="ECO:0000313" key="3">
    <source>
        <dbReference type="Proteomes" id="UP000660262"/>
    </source>
</evidence>
<dbReference type="OrthoDB" id="10266791at2759"/>
<dbReference type="AlphaFoldDB" id="A0A830I378"/>
<protein>
    <recommendedName>
        <fullName evidence="1">Methyltransferase FkbM domain-containing protein</fullName>
    </recommendedName>
</protein>
<dbReference type="Gene3D" id="3.40.50.150">
    <property type="entry name" value="Vaccinia Virus protein VP39"/>
    <property type="match status" value="1"/>
</dbReference>
<evidence type="ECO:0000313" key="2">
    <source>
        <dbReference type="EMBL" id="GHP11627.1"/>
    </source>
</evidence>
<reference evidence="2" key="1">
    <citation type="submission" date="2020-10" db="EMBL/GenBank/DDBJ databases">
        <title>Unveiling of a novel bifunctional photoreceptor, Dualchrome1, isolated from a cosmopolitan green alga.</title>
        <authorList>
            <person name="Suzuki S."/>
            <person name="Kawachi M."/>
        </authorList>
    </citation>
    <scope>NUCLEOTIDE SEQUENCE</scope>
    <source>
        <strain evidence="2">NIES 2893</strain>
    </source>
</reference>
<dbReference type="EMBL" id="BNJQ01000035">
    <property type="protein sequence ID" value="GHP11627.1"/>
    <property type="molecule type" value="Genomic_DNA"/>
</dbReference>
<accession>A0A830I378</accession>
<keyword evidence="3" id="KW-1185">Reference proteome</keyword>
<dbReference type="Pfam" id="PF05050">
    <property type="entry name" value="Methyltransf_21"/>
    <property type="match status" value="1"/>
</dbReference>
<dbReference type="SUPFAM" id="SSF53335">
    <property type="entry name" value="S-adenosyl-L-methionine-dependent methyltransferases"/>
    <property type="match status" value="1"/>
</dbReference>
<evidence type="ECO:0000259" key="1">
    <source>
        <dbReference type="Pfam" id="PF05050"/>
    </source>
</evidence>
<dbReference type="InterPro" id="IPR029063">
    <property type="entry name" value="SAM-dependent_MTases_sf"/>
</dbReference>
<gene>
    <name evidence="2" type="ORF">PPROV_001035500</name>
</gene>
<sequence>MIRDASDFAELPSLRSLVSALRDPSSMALIASIVDRLIIREISSPGETSISDVRLDVSSPILGIMLDVSHSGEASYILRRASMRKPKERKYEPLVVDVGANDGVLSSNSFNLIQTGWSAILVEPNPELLNVAKKMTQPLVDVYRDGNQRICYVQAAMSGGTAASKMKLKIGTDIVSMESSLVRGAPSQGDKKREAHLARLRGGGGGGSTRQRPRTIEVDVLPAQDVATRCNGIPRRFGVLSVDAEGVGDLVLHDFLDNGYRPEFIIYEPMHNSEPWEVTLQYLEGLKYKWLQKRGWNHILEYLE</sequence>
<comment type="caution">
    <text evidence="2">The sequence shown here is derived from an EMBL/GenBank/DDBJ whole genome shotgun (WGS) entry which is preliminary data.</text>
</comment>
<organism evidence="2 3">
    <name type="scientific">Pycnococcus provasolii</name>
    <dbReference type="NCBI Taxonomy" id="41880"/>
    <lineage>
        <taxon>Eukaryota</taxon>
        <taxon>Viridiplantae</taxon>
        <taxon>Chlorophyta</taxon>
        <taxon>Pseudoscourfieldiophyceae</taxon>
        <taxon>Pseudoscourfieldiales</taxon>
        <taxon>Pycnococcaceae</taxon>
        <taxon>Pycnococcus</taxon>
    </lineage>
</organism>
<proteinExistence type="predicted"/>
<name>A0A830I378_9CHLO</name>